<feature type="transmembrane region" description="Helical" evidence="2">
    <location>
        <begin position="158"/>
        <end position="176"/>
    </location>
</feature>
<keyword evidence="4" id="KW-1185">Reference proteome</keyword>
<feature type="transmembrane region" description="Helical" evidence="2">
    <location>
        <begin position="211"/>
        <end position="229"/>
    </location>
</feature>
<feature type="compositionally biased region" description="Basic and acidic residues" evidence="1">
    <location>
        <begin position="406"/>
        <end position="424"/>
    </location>
</feature>
<dbReference type="PANTHER" id="PTHR36329">
    <property type="entry name" value="TRANSMEMBRANE PROTEIN"/>
    <property type="match status" value="1"/>
</dbReference>
<keyword evidence="2" id="KW-1133">Transmembrane helix</keyword>
<gene>
    <name evidence="3" type="ORF">CSSPTR1EN2_LOCUS23286</name>
</gene>
<dbReference type="PANTHER" id="PTHR36329:SF1">
    <property type="entry name" value="TRANSMEMBRANE PROTEIN"/>
    <property type="match status" value="1"/>
</dbReference>
<protein>
    <submittedName>
        <fullName evidence="3">Uncharacterized protein</fullName>
    </submittedName>
</protein>
<organism evidence="3 4">
    <name type="scientific">Sphagnum troendelagicum</name>
    <dbReference type="NCBI Taxonomy" id="128251"/>
    <lineage>
        <taxon>Eukaryota</taxon>
        <taxon>Viridiplantae</taxon>
        <taxon>Streptophyta</taxon>
        <taxon>Embryophyta</taxon>
        <taxon>Bryophyta</taxon>
        <taxon>Sphagnophytina</taxon>
        <taxon>Sphagnopsida</taxon>
        <taxon>Sphagnales</taxon>
        <taxon>Sphagnaceae</taxon>
        <taxon>Sphagnum</taxon>
    </lineage>
</organism>
<reference evidence="3" key="1">
    <citation type="submission" date="2024-02" db="EMBL/GenBank/DDBJ databases">
        <authorList>
            <consortium name="ELIXIR-Norway"/>
            <consortium name="Elixir Norway"/>
        </authorList>
    </citation>
    <scope>NUCLEOTIDE SEQUENCE</scope>
</reference>
<proteinExistence type="predicted"/>
<evidence type="ECO:0000256" key="1">
    <source>
        <dbReference type="SAM" id="MobiDB-lite"/>
    </source>
</evidence>
<sequence length="490" mass="55244">MDAALEHVQMPMIANMTEWEESYRPLPYVFMALLLLWTLVLIAWTFNTWSKRRWQSSNLQWILTSVPILKVLILSLSFAFWYSCLNLNTCSFWVAFGVFVSRIFFETACFSTFLLIAHGYCIVHEQLSVTERRSIAALGSLLYLILTGYKAAVPQFSVLVVLMYGVLFYVIMAHIARNLNMLRDQLQHVENEGVHTMHSVIYSKYIMFKRFQTAIFMVVVAEFVIHAVAEGVGKEYWIRLLMREFTEGAIFFHIGWTFRSRGLTPFLTLIPSLHSSREYNLPPIYSVEMNEKEFKNLDYDEWHIGVPTSITKGGVSHKQMLVIVQNPGMSSSVFVDDDKLPLKNPENVVTIPASSQCLLSSSLCCSTNRICPGPSAAASSSFSSSSSLPEHGGLELNIRSSTNHTNRSESNDVTESGKHSKDGRQCTAAANEEDLSSACVKEVKVDMKGLKGSSFYSFLPFENACNDPRILHSRSNSNLQSFVSHHSAIV</sequence>
<accession>A0ABP0V344</accession>
<feature type="transmembrane region" description="Helical" evidence="2">
    <location>
        <begin position="28"/>
        <end position="49"/>
    </location>
</feature>
<keyword evidence="2" id="KW-0472">Membrane</keyword>
<keyword evidence="2" id="KW-0812">Transmembrane</keyword>
<evidence type="ECO:0000313" key="4">
    <source>
        <dbReference type="Proteomes" id="UP001497512"/>
    </source>
</evidence>
<dbReference type="Proteomes" id="UP001497512">
    <property type="component" value="Chromosome 9"/>
</dbReference>
<feature type="transmembrane region" description="Helical" evidence="2">
    <location>
        <begin position="61"/>
        <end position="83"/>
    </location>
</feature>
<feature type="region of interest" description="Disordered" evidence="1">
    <location>
        <begin position="381"/>
        <end position="429"/>
    </location>
</feature>
<evidence type="ECO:0000313" key="3">
    <source>
        <dbReference type="EMBL" id="CAK9236886.1"/>
    </source>
</evidence>
<dbReference type="EMBL" id="OZ019901">
    <property type="protein sequence ID" value="CAK9236886.1"/>
    <property type="molecule type" value="Genomic_DNA"/>
</dbReference>
<evidence type="ECO:0000256" key="2">
    <source>
        <dbReference type="SAM" id="Phobius"/>
    </source>
</evidence>
<name>A0ABP0V344_9BRYO</name>
<feature type="transmembrane region" description="Helical" evidence="2">
    <location>
        <begin position="103"/>
        <end position="123"/>
    </location>
</feature>